<protein>
    <recommendedName>
        <fullName evidence="15">Phenylalanine--tRNA ligase beta subunit</fullName>
        <ecNumber evidence="15">6.1.1.20</ecNumber>
    </recommendedName>
    <alternativeName>
        <fullName evidence="15">Phenylalanyl-tRNA synthetase beta subunit</fullName>
        <shortName evidence="15">PheRS</shortName>
    </alternativeName>
</protein>
<dbReference type="SMART" id="SM00874">
    <property type="entry name" value="B5"/>
    <property type="match status" value="1"/>
</dbReference>
<feature type="domain" description="FDX-ACB" evidence="18">
    <location>
        <begin position="716"/>
        <end position="809"/>
    </location>
</feature>
<keyword evidence="10 15" id="KW-0460">Magnesium</keyword>
<dbReference type="SMART" id="SM00873">
    <property type="entry name" value="B3_4"/>
    <property type="match status" value="1"/>
</dbReference>
<keyword evidence="7 15" id="KW-0479">Metal-binding</keyword>
<dbReference type="EC" id="6.1.1.20" evidence="15"/>
<dbReference type="InterPro" id="IPR009061">
    <property type="entry name" value="DNA-bd_dom_put_sf"/>
</dbReference>
<evidence type="ECO:0000256" key="9">
    <source>
        <dbReference type="ARBA" id="ARBA00022840"/>
    </source>
</evidence>
<dbReference type="NCBIfam" id="NF045760">
    <property type="entry name" value="YtpR"/>
    <property type="match status" value="1"/>
</dbReference>
<comment type="similarity">
    <text evidence="2 15">Belongs to the phenylalanyl-tRNA synthetase beta subunit family. Type 1 subfamily.</text>
</comment>
<evidence type="ECO:0000256" key="5">
    <source>
        <dbReference type="ARBA" id="ARBA00022555"/>
    </source>
</evidence>
<feature type="binding site" evidence="15">
    <location>
        <position position="467"/>
    </location>
    <ligand>
        <name>Mg(2+)</name>
        <dbReference type="ChEBI" id="CHEBI:18420"/>
        <note>shared with alpha subunit</note>
    </ligand>
</feature>
<evidence type="ECO:0000259" key="19">
    <source>
        <dbReference type="PROSITE" id="PS51483"/>
    </source>
</evidence>
<dbReference type="PROSITE" id="PS51447">
    <property type="entry name" value="FDX_ACB"/>
    <property type="match status" value="1"/>
</dbReference>
<evidence type="ECO:0000256" key="14">
    <source>
        <dbReference type="ARBA" id="ARBA00049255"/>
    </source>
</evidence>
<evidence type="ECO:0000256" key="8">
    <source>
        <dbReference type="ARBA" id="ARBA00022741"/>
    </source>
</evidence>
<evidence type="ECO:0000256" key="4">
    <source>
        <dbReference type="ARBA" id="ARBA00022490"/>
    </source>
</evidence>
<keyword evidence="11 16" id="KW-0694">RNA-binding</keyword>
<dbReference type="InterPro" id="IPR005147">
    <property type="entry name" value="tRNA_synthase_B5-dom"/>
</dbReference>
<dbReference type="PANTHER" id="PTHR10947:SF0">
    <property type="entry name" value="PHENYLALANINE--TRNA LIGASE BETA SUBUNIT"/>
    <property type="match status" value="1"/>
</dbReference>
<keyword evidence="5 16" id="KW-0820">tRNA-binding</keyword>
<organism evidence="20 21">
    <name type="scientific">Pontibacillus salicampi</name>
    <dbReference type="NCBI Taxonomy" id="1449801"/>
    <lineage>
        <taxon>Bacteria</taxon>
        <taxon>Bacillati</taxon>
        <taxon>Bacillota</taxon>
        <taxon>Bacilli</taxon>
        <taxon>Bacillales</taxon>
        <taxon>Bacillaceae</taxon>
        <taxon>Pontibacillus</taxon>
    </lineage>
</organism>
<feature type="domain" description="B5" evidence="19">
    <location>
        <begin position="408"/>
        <end position="483"/>
    </location>
</feature>
<dbReference type="SMART" id="SM00896">
    <property type="entry name" value="FDX-ACB"/>
    <property type="match status" value="1"/>
</dbReference>
<evidence type="ECO:0000256" key="13">
    <source>
        <dbReference type="ARBA" id="ARBA00023146"/>
    </source>
</evidence>
<feature type="binding site" evidence="15">
    <location>
        <position position="470"/>
    </location>
    <ligand>
        <name>Mg(2+)</name>
        <dbReference type="ChEBI" id="CHEBI:18420"/>
        <note>shared with alpha subunit</note>
    </ligand>
</feature>
<evidence type="ECO:0000256" key="11">
    <source>
        <dbReference type="ARBA" id="ARBA00022884"/>
    </source>
</evidence>
<evidence type="ECO:0000256" key="2">
    <source>
        <dbReference type="ARBA" id="ARBA00008653"/>
    </source>
</evidence>
<reference evidence="20 21" key="1">
    <citation type="submission" date="2024-09" db="EMBL/GenBank/DDBJ databases">
        <authorList>
            <person name="Sun Q."/>
            <person name="Mori K."/>
        </authorList>
    </citation>
    <scope>NUCLEOTIDE SEQUENCE [LARGE SCALE GENOMIC DNA]</scope>
    <source>
        <strain evidence="20 21">NCAIM B.02529</strain>
    </source>
</reference>
<dbReference type="EMBL" id="JBHLTP010000003">
    <property type="protein sequence ID" value="MFC0522388.1"/>
    <property type="molecule type" value="Genomic_DNA"/>
</dbReference>
<dbReference type="Proteomes" id="UP001589836">
    <property type="component" value="Unassembled WGS sequence"/>
</dbReference>
<dbReference type="SUPFAM" id="SSF54991">
    <property type="entry name" value="Anticodon-binding domain of PheRS"/>
    <property type="match status" value="1"/>
</dbReference>
<evidence type="ECO:0000313" key="20">
    <source>
        <dbReference type="EMBL" id="MFC0522388.1"/>
    </source>
</evidence>
<keyword evidence="4 15" id="KW-0963">Cytoplasm</keyword>
<dbReference type="PROSITE" id="PS50886">
    <property type="entry name" value="TRBD"/>
    <property type="match status" value="1"/>
</dbReference>
<keyword evidence="12 15" id="KW-0648">Protein biosynthesis</keyword>
<proteinExistence type="inferred from homology"/>
<dbReference type="Pfam" id="PF01588">
    <property type="entry name" value="tRNA_bind"/>
    <property type="match status" value="1"/>
</dbReference>
<dbReference type="SUPFAM" id="SSF50249">
    <property type="entry name" value="Nucleic acid-binding proteins"/>
    <property type="match status" value="1"/>
</dbReference>
<dbReference type="HAMAP" id="MF_00283">
    <property type="entry name" value="Phe_tRNA_synth_beta1"/>
    <property type="match status" value="1"/>
</dbReference>
<evidence type="ECO:0000256" key="6">
    <source>
        <dbReference type="ARBA" id="ARBA00022598"/>
    </source>
</evidence>
<keyword evidence="9 15" id="KW-0067">ATP-binding</keyword>
<keyword evidence="8 15" id="KW-0547">Nucleotide-binding</keyword>
<dbReference type="InterPro" id="IPR033714">
    <property type="entry name" value="tRNA_bind_bactPheRS"/>
</dbReference>
<accession>A0ABV6LJA4</accession>
<evidence type="ECO:0000256" key="1">
    <source>
        <dbReference type="ARBA" id="ARBA00004496"/>
    </source>
</evidence>
<dbReference type="InterPro" id="IPR045060">
    <property type="entry name" value="Phe-tRNA-ligase_IIc_bsu"/>
</dbReference>
<evidence type="ECO:0000256" key="12">
    <source>
        <dbReference type="ARBA" id="ARBA00022917"/>
    </source>
</evidence>
<dbReference type="Gene3D" id="3.30.930.10">
    <property type="entry name" value="Bira Bifunctional Protein, Domain 2"/>
    <property type="match status" value="1"/>
</dbReference>
<dbReference type="Gene3D" id="2.40.50.140">
    <property type="entry name" value="Nucleic acid-binding proteins"/>
    <property type="match status" value="1"/>
</dbReference>
<keyword evidence="21" id="KW-1185">Reference proteome</keyword>
<comment type="cofactor">
    <cofactor evidence="15">
        <name>Mg(2+)</name>
        <dbReference type="ChEBI" id="CHEBI:18420"/>
    </cofactor>
    <text evidence="15">Binds 2 magnesium ions per tetramer.</text>
</comment>
<evidence type="ECO:0000256" key="16">
    <source>
        <dbReference type="PROSITE-ProRule" id="PRU00209"/>
    </source>
</evidence>
<dbReference type="SUPFAM" id="SSF55681">
    <property type="entry name" value="Class II aaRS and biotin synthetases"/>
    <property type="match status" value="1"/>
</dbReference>
<dbReference type="SUPFAM" id="SSF46955">
    <property type="entry name" value="Putative DNA-binding domain"/>
    <property type="match status" value="1"/>
</dbReference>
<gene>
    <name evidence="15 20" type="primary">pheT</name>
    <name evidence="20" type="ORF">ACFFGV_02130</name>
</gene>
<evidence type="ECO:0000313" key="21">
    <source>
        <dbReference type="Proteomes" id="UP001589836"/>
    </source>
</evidence>
<dbReference type="InterPro" id="IPR036690">
    <property type="entry name" value="Fdx_antiC-bd_sf"/>
</dbReference>
<dbReference type="Pfam" id="PF03484">
    <property type="entry name" value="B5"/>
    <property type="match status" value="1"/>
</dbReference>
<keyword evidence="13 15" id="KW-0030">Aminoacyl-tRNA synthetase</keyword>
<feature type="binding site" evidence="15">
    <location>
        <position position="461"/>
    </location>
    <ligand>
        <name>Mg(2+)</name>
        <dbReference type="ChEBI" id="CHEBI:18420"/>
        <note>shared with alpha subunit</note>
    </ligand>
</feature>
<dbReference type="RefSeq" id="WP_377344919.1">
    <property type="nucleotide sequence ID" value="NZ_JBHLTP010000003.1"/>
</dbReference>
<dbReference type="CDD" id="cd00769">
    <property type="entry name" value="PheRS_beta_core"/>
    <property type="match status" value="1"/>
</dbReference>
<name>A0ABV6LJA4_9BACI</name>
<dbReference type="InterPro" id="IPR045864">
    <property type="entry name" value="aa-tRNA-synth_II/BPL/LPL"/>
</dbReference>
<dbReference type="Gene3D" id="3.30.56.10">
    <property type="match status" value="2"/>
</dbReference>
<dbReference type="InterPro" id="IPR002547">
    <property type="entry name" value="tRNA-bd_dom"/>
</dbReference>
<dbReference type="InterPro" id="IPR012340">
    <property type="entry name" value="NA-bd_OB-fold"/>
</dbReference>
<dbReference type="PROSITE" id="PS51483">
    <property type="entry name" value="B5"/>
    <property type="match status" value="1"/>
</dbReference>
<dbReference type="Gene3D" id="3.50.40.10">
    <property type="entry name" value="Phenylalanyl-trna Synthetase, Chain B, domain 3"/>
    <property type="match status" value="1"/>
</dbReference>
<comment type="subcellular location">
    <subcellularLocation>
        <location evidence="1 15">Cytoplasm</location>
    </subcellularLocation>
</comment>
<dbReference type="NCBIfam" id="TIGR00472">
    <property type="entry name" value="pheT_bact"/>
    <property type="match status" value="1"/>
</dbReference>
<comment type="subunit">
    <text evidence="3 15">Tetramer of two alpha and two beta subunits.</text>
</comment>
<comment type="caution">
    <text evidence="20">The sequence shown here is derived from an EMBL/GenBank/DDBJ whole genome shotgun (WGS) entry which is preliminary data.</text>
</comment>
<evidence type="ECO:0000256" key="15">
    <source>
        <dbReference type="HAMAP-Rule" id="MF_00283"/>
    </source>
</evidence>
<dbReference type="InterPro" id="IPR041616">
    <property type="entry name" value="PheRS_beta_core"/>
</dbReference>
<evidence type="ECO:0000259" key="17">
    <source>
        <dbReference type="PROSITE" id="PS50886"/>
    </source>
</evidence>
<evidence type="ECO:0000256" key="10">
    <source>
        <dbReference type="ARBA" id="ARBA00022842"/>
    </source>
</evidence>
<dbReference type="InterPro" id="IPR005146">
    <property type="entry name" value="B3/B4_tRNA-bd"/>
</dbReference>
<dbReference type="CDD" id="cd02796">
    <property type="entry name" value="tRNA_bind_bactPheRS"/>
    <property type="match status" value="1"/>
</dbReference>
<dbReference type="Pfam" id="PF03483">
    <property type="entry name" value="B3_4"/>
    <property type="match status" value="1"/>
</dbReference>
<keyword evidence="6 15" id="KW-0436">Ligase</keyword>
<dbReference type="GO" id="GO:0004826">
    <property type="term" value="F:phenylalanine-tRNA ligase activity"/>
    <property type="evidence" value="ECO:0007669"/>
    <property type="project" value="UniProtKB-EC"/>
</dbReference>
<dbReference type="SUPFAM" id="SSF56037">
    <property type="entry name" value="PheT/TilS domain"/>
    <property type="match status" value="1"/>
</dbReference>
<dbReference type="Pfam" id="PF03147">
    <property type="entry name" value="FDX-ACB"/>
    <property type="match status" value="1"/>
</dbReference>
<dbReference type="InterPro" id="IPR020825">
    <property type="entry name" value="Phe-tRNA_synthase-like_B3/B4"/>
</dbReference>
<dbReference type="InterPro" id="IPR005121">
    <property type="entry name" value="Fdx_antiC-bd"/>
</dbReference>
<feature type="domain" description="TRNA-binding" evidence="17">
    <location>
        <begin position="40"/>
        <end position="154"/>
    </location>
</feature>
<comment type="catalytic activity">
    <reaction evidence="14 15">
        <text>tRNA(Phe) + L-phenylalanine + ATP = L-phenylalanyl-tRNA(Phe) + AMP + diphosphate + H(+)</text>
        <dbReference type="Rhea" id="RHEA:19413"/>
        <dbReference type="Rhea" id="RHEA-COMP:9668"/>
        <dbReference type="Rhea" id="RHEA-COMP:9699"/>
        <dbReference type="ChEBI" id="CHEBI:15378"/>
        <dbReference type="ChEBI" id="CHEBI:30616"/>
        <dbReference type="ChEBI" id="CHEBI:33019"/>
        <dbReference type="ChEBI" id="CHEBI:58095"/>
        <dbReference type="ChEBI" id="CHEBI:78442"/>
        <dbReference type="ChEBI" id="CHEBI:78531"/>
        <dbReference type="ChEBI" id="CHEBI:456215"/>
        <dbReference type="EC" id="6.1.1.20"/>
    </reaction>
</comment>
<dbReference type="Gene3D" id="3.30.70.380">
    <property type="entry name" value="Ferrodoxin-fold anticodon-binding domain"/>
    <property type="match status" value="1"/>
</dbReference>
<evidence type="ECO:0000256" key="3">
    <source>
        <dbReference type="ARBA" id="ARBA00011209"/>
    </source>
</evidence>
<dbReference type="PANTHER" id="PTHR10947">
    <property type="entry name" value="PHENYLALANYL-TRNA SYNTHETASE BETA CHAIN AND LEUCINE-RICH REPEAT-CONTAINING PROTEIN 47"/>
    <property type="match status" value="1"/>
</dbReference>
<feature type="binding site" evidence="15">
    <location>
        <position position="471"/>
    </location>
    <ligand>
        <name>Mg(2+)</name>
        <dbReference type="ChEBI" id="CHEBI:18420"/>
        <note>shared with alpha subunit</note>
    </ligand>
</feature>
<sequence length="810" mass="90037">MFVSLNWLKQYVDLQGLSPEELAEKITKTGIEVEGVEAFGSYIQQLVVGHVEECEQHPNADKLNVCQVNVGEEMLQIVCGAPNIAAGQKVAVAKPGAVLPGNFTIKKAKLRGVESNGMICSLQELGIDAKYVPKEYEDGIYVMPEDAETGADANALLNLDDVILELGLTPNRSDALSMLGVAYEVAAILDQPLHLPEEEVPVVDRKAEDAIAVNVENPELNPYYGAFVIRNITVGPSPLWMKNRLISAGIRPINNVVDITNYVLMEYGQPLHAFDYDRFGSKEIVVRTAVNGETFRTLDDEERTLSSDQLVITNGQQPVALAGVMGGADSEVQEDTSTILVEAAYFDAQTVRNTSKAHGLRSESSIRFEKGVDPDRVKRAGLRACQLLVQYAGGEVLEGIVDFDELSYEEEKVSFTTSRMNHVIGAEMTHEDIKEILRKLQFEYSQDGETFEVHVPTRRQDITIFEDMVEEIARMYGYDNLPFTMPQGASNAGGLTNHQSLRRKVRTYLEGAGLSEAITYSLTTNERANLLVSPELATGNKRPVHLAMPMSEEHSHLRLSMLPELLASASYNVARKQQDVMFYEVGSVYVTEEEVLTSQPIEQERLAGVLTGNWLAHAWQQEKKAVDFFVAKGILEGLFHFLDVTSAVRFKQTKLAGMHPGQTAEVILHDQTIGFVGQLHPSLQKQYDLKSTFVYDIDLQAVIEAAEQEESYTPIPRHPSVSRDIALVVDEDVKAAELQRTIMETGQPLVQHALVFDLYQGEHLPEGKKSLAFTLRYLNPERTLTDEEVEETHQAILEKVKESFNAELRG</sequence>
<evidence type="ECO:0000259" key="18">
    <source>
        <dbReference type="PROSITE" id="PS51447"/>
    </source>
</evidence>
<dbReference type="InterPro" id="IPR004532">
    <property type="entry name" value="Phe-tRNA-ligase_IIc_bsu_bact"/>
</dbReference>
<evidence type="ECO:0000256" key="7">
    <source>
        <dbReference type="ARBA" id="ARBA00022723"/>
    </source>
</evidence>
<dbReference type="Pfam" id="PF17759">
    <property type="entry name" value="tRNA_synthFbeta"/>
    <property type="match status" value="1"/>
</dbReference>